<keyword evidence="3" id="KW-1185">Reference proteome</keyword>
<feature type="non-terminal residue" evidence="2">
    <location>
        <position position="115"/>
    </location>
</feature>
<dbReference type="Proteomes" id="UP000749646">
    <property type="component" value="Unassembled WGS sequence"/>
</dbReference>
<organism evidence="2 3">
    <name type="scientific">Modicella reniformis</name>
    <dbReference type="NCBI Taxonomy" id="1440133"/>
    <lineage>
        <taxon>Eukaryota</taxon>
        <taxon>Fungi</taxon>
        <taxon>Fungi incertae sedis</taxon>
        <taxon>Mucoromycota</taxon>
        <taxon>Mortierellomycotina</taxon>
        <taxon>Mortierellomycetes</taxon>
        <taxon>Mortierellales</taxon>
        <taxon>Mortierellaceae</taxon>
        <taxon>Modicella</taxon>
    </lineage>
</organism>
<feature type="region of interest" description="Disordered" evidence="1">
    <location>
        <begin position="1"/>
        <end position="29"/>
    </location>
</feature>
<evidence type="ECO:0000313" key="3">
    <source>
        <dbReference type="Proteomes" id="UP000749646"/>
    </source>
</evidence>
<comment type="caution">
    <text evidence="2">The sequence shown here is derived from an EMBL/GenBank/DDBJ whole genome shotgun (WGS) entry which is preliminary data.</text>
</comment>
<reference evidence="2" key="1">
    <citation type="journal article" date="2020" name="Fungal Divers.">
        <title>Resolving the Mortierellaceae phylogeny through synthesis of multi-gene phylogenetics and phylogenomics.</title>
        <authorList>
            <person name="Vandepol N."/>
            <person name="Liber J."/>
            <person name="Desiro A."/>
            <person name="Na H."/>
            <person name="Kennedy M."/>
            <person name="Barry K."/>
            <person name="Grigoriev I.V."/>
            <person name="Miller A.N."/>
            <person name="O'Donnell K."/>
            <person name="Stajich J.E."/>
            <person name="Bonito G."/>
        </authorList>
    </citation>
    <scope>NUCLEOTIDE SEQUENCE</scope>
    <source>
        <strain evidence="2">MES-2147</strain>
    </source>
</reference>
<proteinExistence type="predicted"/>
<evidence type="ECO:0000256" key="1">
    <source>
        <dbReference type="SAM" id="MobiDB-lite"/>
    </source>
</evidence>
<protein>
    <submittedName>
        <fullName evidence="2">Uncharacterized protein</fullName>
    </submittedName>
</protein>
<feature type="compositionally biased region" description="Polar residues" evidence="1">
    <location>
        <begin position="12"/>
        <end position="28"/>
    </location>
</feature>
<gene>
    <name evidence="2" type="ORF">BGZ65_011208</name>
</gene>
<dbReference type="EMBL" id="JAAAHW010001884">
    <property type="protein sequence ID" value="KAF9993295.1"/>
    <property type="molecule type" value="Genomic_DNA"/>
</dbReference>
<sequence>MEHTGTRVALTTAATNSNHTDQGDTENNATTTTVVATSVATTTLNSAMVLSAIPPIPLSAYVSLSQTAISSVLKVAMFSTSMSLGLARNIVTGLDMALGFAVRGVTGQTEETRPG</sequence>
<accession>A0A9P6MDG1</accession>
<evidence type="ECO:0000313" key="2">
    <source>
        <dbReference type="EMBL" id="KAF9993295.1"/>
    </source>
</evidence>
<dbReference type="AlphaFoldDB" id="A0A9P6MDG1"/>
<name>A0A9P6MDG1_9FUNG</name>